<comment type="caution">
    <text evidence="9">The sequence shown here is derived from an EMBL/GenBank/DDBJ whole genome shotgun (WGS) entry which is preliminary data.</text>
</comment>
<dbReference type="PANTHER" id="PTHR43867">
    <property type="entry name" value="CELLULOSE SYNTHASE CATALYTIC SUBUNIT A [UDP-FORMING]"/>
    <property type="match status" value="1"/>
</dbReference>
<feature type="domain" description="Glycosyltransferase 2-like" evidence="8">
    <location>
        <begin position="107"/>
        <end position="295"/>
    </location>
</feature>
<keyword evidence="10" id="KW-1185">Reference proteome</keyword>
<reference evidence="9 10" key="1">
    <citation type="submission" date="2023-01" db="EMBL/GenBank/DDBJ databases">
        <title>Novel species of the genus Asticcacaulis isolated from rivers.</title>
        <authorList>
            <person name="Lu H."/>
        </authorList>
    </citation>
    <scope>NUCLEOTIDE SEQUENCE [LARGE SCALE GENOMIC DNA]</scope>
    <source>
        <strain evidence="9 10">LKC15W</strain>
    </source>
</reference>
<evidence type="ECO:0000256" key="3">
    <source>
        <dbReference type="ARBA" id="ARBA00022679"/>
    </source>
</evidence>
<keyword evidence="5 7" id="KW-1133">Transmembrane helix</keyword>
<dbReference type="Gene3D" id="3.90.550.10">
    <property type="entry name" value="Spore Coat Polysaccharide Biosynthesis Protein SpsA, Chain A"/>
    <property type="match status" value="1"/>
</dbReference>
<evidence type="ECO:0000256" key="7">
    <source>
        <dbReference type="SAM" id="Phobius"/>
    </source>
</evidence>
<evidence type="ECO:0000256" key="5">
    <source>
        <dbReference type="ARBA" id="ARBA00022989"/>
    </source>
</evidence>
<evidence type="ECO:0000313" key="9">
    <source>
        <dbReference type="EMBL" id="MDC7674720.1"/>
    </source>
</evidence>
<comment type="subcellular location">
    <subcellularLocation>
        <location evidence="1">Membrane</location>
        <topology evidence="1">Multi-pass membrane protein</topology>
    </subcellularLocation>
</comment>
<sequence>MPKPITVSDPFLEASNENLPRYSVIVALYREALIVPQLVGALSNLVYPRENLEILYALEADDEETIAAFKAQNLPDYMHLVIVPPGTPRTKPRALNYTLKQATGELVVIYDAEDRPAPDQLLEAARTFDRARKTGDASLACLQAPLRPKGGDGFIARQFAAEYAVQFDVLLPAFCRLKLPFPLGGTSNHFRTKVLKSIGAWDSYNVTEDADLGLRLAQYGYTSAMLKAPTIETPPSNIYTWIPQRTRWIKGYMQTLLVHSRLTTTLRLKVWASMILGVGLSTLAALCYAPFTCMVISSLMLQALSGQFSPIAYRDLGLLLFGTLSGMLALYQGAQRTGVPFGLKDVLSAPFYWSLQSISAAHAIYQLIVKPFHWDKTDHKPAAIS</sequence>
<dbReference type="InterPro" id="IPR029044">
    <property type="entry name" value="Nucleotide-diphossugar_trans"/>
</dbReference>
<dbReference type="PANTHER" id="PTHR43867:SF2">
    <property type="entry name" value="CELLULOSE SYNTHASE CATALYTIC SUBUNIT A [UDP-FORMING]"/>
    <property type="match status" value="1"/>
</dbReference>
<name>A0ABT5HEN6_9CAUL</name>
<evidence type="ECO:0000256" key="1">
    <source>
        <dbReference type="ARBA" id="ARBA00004141"/>
    </source>
</evidence>
<accession>A0ABT5HEN6</accession>
<dbReference type="RefSeq" id="WP_272743042.1">
    <property type="nucleotide sequence ID" value="NZ_JAQQKV010000001.1"/>
</dbReference>
<evidence type="ECO:0000256" key="2">
    <source>
        <dbReference type="ARBA" id="ARBA00022676"/>
    </source>
</evidence>
<dbReference type="InterPro" id="IPR050321">
    <property type="entry name" value="Glycosyltr_2/OpgH_subfam"/>
</dbReference>
<evidence type="ECO:0000256" key="6">
    <source>
        <dbReference type="ARBA" id="ARBA00023136"/>
    </source>
</evidence>
<protein>
    <submittedName>
        <fullName evidence="9">Glycosyltransferase family 2 protein</fullName>
    </submittedName>
</protein>
<evidence type="ECO:0000259" key="8">
    <source>
        <dbReference type="Pfam" id="PF13632"/>
    </source>
</evidence>
<feature type="transmembrane region" description="Helical" evidence="7">
    <location>
        <begin position="311"/>
        <end position="331"/>
    </location>
</feature>
<dbReference type="EMBL" id="JAQQKV010000001">
    <property type="protein sequence ID" value="MDC7674720.1"/>
    <property type="molecule type" value="Genomic_DNA"/>
</dbReference>
<keyword evidence="2" id="KW-0328">Glycosyltransferase</keyword>
<evidence type="ECO:0000256" key="4">
    <source>
        <dbReference type="ARBA" id="ARBA00022692"/>
    </source>
</evidence>
<dbReference type="Pfam" id="PF13632">
    <property type="entry name" value="Glyco_trans_2_3"/>
    <property type="match status" value="1"/>
</dbReference>
<proteinExistence type="predicted"/>
<dbReference type="InterPro" id="IPR001173">
    <property type="entry name" value="Glyco_trans_2-like"/>
</dbReference>
<gene>
    <name evidence="9" type="ORF">PQU98_01105</name>
</gene>
<keyword evidence="3" id="KW-0808">Transferase</keyword>
<keyword evidence="6 7" id="KW-0472">Membrane</keyword>
<feature type="transmembrane region" description="Helical" evidence="7">
    <location>
        <begin position="270"/>
        <end position="299"/>
    </location>
</feature>
<evidence type="ECO:0000313" key="10">
    <source>
        <dbReference type="Proteomes" id="UP001218579"/>
    </source>
</evidence>
<dbReference type="Proteomes" id="UP001218579">
    <property type="component" value="Unassembled WGS sequence"/>
</dbReference>
<organism evidence="9 10">
    <name type="scientific">Asticcacaulis machinosus</name>
    <dbReference type="NCBI Taxonomy" id="2984211"/>
    <lineage>
        <taxon>Bacteria</taxon>
        <taxon>Pseudomonadati</taxon>
        <taxon>Pseudomonadota</taxon>
        <taxon>Alphaproteobacteria</taxon>
        <taxon>Caulobacterales</taxon>
        <taxon>Caulobacteraceae</taxon>
        <taxon>Asticcacaulis</taxon>
    </lineage>
</organism>
<keyword evidence="4 7" id="KW-0812">Transmembrane</keyword>
<dbReference type="SUPFAM" id="SSF53448">
    <property type="entry name" value="Nucleotide-diphospho-sugar transferases"/>
    <property type="match status" value="1"/>
</dbReference>